<dbReference type="InParanoid" id="A0A061F7U1"/>
<dbReference type="Proteomes" id="UP000026915">
    <property type="component" value="Chromosome 5"/>
</dbReference>
<keyword evidence="2" id="KW-1185">Reference proteome</keyword>
<accession>A0A061F7U1</accession>
<dbReference type="Gramene" id="EOY10574">
    <property type="protein sequence ID" value="EOY10574"/>
    <property type="gene ID" value="TCM_025908"/>
</dbReference>
<reference evidence="1 2" key="1">
    <citation type="journal article" date="2013" name="Genome Biol.">
        <title>The genome sequence of the most widely cultivated cacao type and its use to identify candidate genes regulating pod color.</title>
        <authorList>
            <person name="Motamayor J.C."/>
            <person name="Mockaitis K."/>
            <person name="Schmutz J."/>
            <person name="Haiminen N."/>
            <person name="Iii D.L."/>
            <person name="Cornejo O."/>
            <person name="Findley S.D."/>
            <person name="Zheng P."/>
            <person name="Utro F."/>
            <person name="Royaert S."/>
            <person name="Saski C."/>
            <person name="Jenkins J."/>
            <person name="Podicheti R."/>
            <person name="Zhao M."/>
            <person name="Scheffler B.E."/>
            <person name="Stack J.C."/>
            <person name="Feltus F.A."/>
            <person name="Mustiga G.M."/>
            <person name="Amores F."/>
            <person name="Phillips W."/>
            <person name="Marelli J.P."/>
            <person name="May G.D."/>
            <person name="Shapiro H."/>
            <person name="Ma J."/>
            <person name="Bustamante C.D."/>
            <person name="Schnell R.J."/>
            <person name="Main D."/>
            <person name="Gilbert D."/>
            <person name="Parida L."/>
            <person name="Kuhn D.N."/>
        </authorList>
    </citation>
    <scope>NUCLEOTIDE SEQUENCE [LARGE SCALE GENOMIC DNA]</scope>
    <source>
        <strain evidence="2">cv. Matina 1-6</strain>
    </source>
</reference>
<dbReference type="STRING" id="3641.A0A061F7U1"/>
<evidence type="ECO:0000313" key="2">
    <source>
        <dbReference type="Proteomes" id="UP000026915"/>
    </source>
</evidence>
<name>A0A061F7U1_THECC</name>
<sequence>MMERKGERYDWQGADAPCQAPLSPARREKFASGRLVELAPGCPGTRQWGVPPPEPENRRNSEIWVCLPPVGGVKSGVVCRRLGGAIAWRFAVGRRSEIWGGLPPVGGVKSGVFAAGRRSEIWVGLPPVGGATAWRFAAV</sequence>
<dbReference type="AlphaFoldDB" id="A0A061F7U1"/>
<organism evidence="1 2">
    <name type="scientific">Theobroma cacao</name>
    <name type="common">Cacao</name>
    <name type="synonym">Cocoa</name>
    <dbReference type="NCBI Taxonomy" id="3641"/>
    <lineage>
        <taxon>Eukaryota</taxon>
        <taxon>Viridiplantae</taxon>
        <taxon>Streptophyta</taxon>
        <taxon>Embryophyta</taxon>
        <taxon>Tracheophyta</taxon>
        <taxon>Spermatophyta</taxon>
        <taxon>Magnoliopsida</taxon>
        <taxon>eudicotyledons</taxon>
        <taxon>Gunneridae</taxon>
        <taxon>Pentapetalae</taxon>
        <taxon>rosids</taxon>
        <taxon>malvids</taxon>
        <taxon>Malvales</taxon>
        <taxon>Malvaceae</taxon>
        <taxon>Byttnerioideae</taxon>
        <taxon>Theobroma</taxon>
    </lineage>
</organism>
<gene>
    <name evidence="1" type="ORF">TCM_025908</name>
</gene>
<dbReference type="HOGENOM" id="CLU_2113356_0_0_1"/>
<evidence type="ECO:0000313" key="1">
    <source>
        <dbReference type="EMBL" id="EOY10574.1"/>
    </source>
</evidence>
<dbReference type="EMBL" id="CM001883">
    <property type="protein sequence ID" value="EOY10574.1"/>
    <property type="molecule type" value="Genomic_DNA"/>
</dbReference>
<proteinExistence type="predicted"/>
<protein>
    <submittedName>
        <fullName evidence="1">Uncharacterized protein</fullName>
    </submittedName>
</protein>